<feature type="region of interest" description="Disordered" evidence="2">
    <location>
        <begin position="72"/>
        <end position="95"/>
    </location>
</feature>
<dbReference type="PANTHER" id="PTHR13166:SF7">
    <property type="entry name" value="LYR MOTIF-CONTAINING PROTEIN 4"/>
    <property type="match status" value="1"/>
</dbReference>
<evidence type="ECO:0000259" key="3">
    <source>
        <dbReference type="Pfam" id="PF05347"/>
    </source>
</evidence>
<evidence type="ECO:0000313" key="5">
    <source>
        <dbReference type="Proteomes" id="UP001176517"/>
    </source>
</evidence>
<dbReference type="Pfam" id="PF05347">
    <property type="entry name" value="Complex1_LYR"/>
    <property type="match status" value="1"/>
</dbReference>
<dbReference type="CDD" id="cd20264">
    <property type="entry name" value="Complex1_LYR_LYRM4"/>
    <property type="match status" value="1"/>
</dbReference>
<protein>
    <recommendedName>
        <fullName evidence="3">Complex 1 LYR protein domain-containing protein</fullName>
    </recommendedName>
</protein>
<reference evidence="4" key="1">
    <citation type="journal article" date="2023" name="PhytoFront">
        <title>Draft Genome Resources of Seven Strains of Tilletia horrida, Causal Agent of Kernel Smut of Rice.</title>
        <authorList>
            <person name="Khanal S."/>
            <person name="Antony Babu S."/>
            <person name="Zhou X.G."/>
        </authorList>
    </citation>
    <scope>NUCLEOTIDE SEQUENCE</scope>
    <source>
        <strain evidence="4">TX6</strain>
    </source>
</reference>
<comment type="caution">
    <text evidence="4">The sequence shown here is derived from an EMBL/GenBank/DDBJ whole genome shotgun (WGS) entry which is preliminary data.</text>
</comment>
<comment type="similarity">
    <text evidence="1">Belongs to the complex I LYR family.</text>
</comment>
<gene>
    <name evidence="4" type="ORF">OC846_003838</name>
</gene>
<feature type="compositionally biased region" description="Low complexity" evidence="2">
    <location>
        <begin position="72"/>
        <end position="81"/>
    </location>
</feature>
<dbReference type="InterPro" id="IPR008011">
    <property type="entry name" value="Complex1_LYR_dom"/>
</dbReference>
<organism evidence="4 5">
    <name type="scientific">Tilletia horrida</name>
    <dbReference type="NCBI Taxonomy" id="155126"/>
    <lineage>
        <taxon>Eukaryota</taxon>
        <taxon>Fungi</taxon>
        <taxon>Dikarya</taxon>
        <taxon>Basidiomycota</taxon>
        <taxon>Ustilaginomycotina</taxon>
        <taxon>Exobasidiomycetes</taxon>
        <taxon>Tilletiales</taxon>
        <taxon>Tilletiaceae</taxon>
        <taxon>Tilletia</taxon>
    </lineage>
</organism>
<dbReference type="GO" id="GO:1990221">
    <property type="term" value="C:L-cysteine desulfurase complex"/>
    <property type="evidence" value="ECO:0007669"/>
    <property type="project" value="TreeGrafter"/>
</dbReference>
<dbReference type="EMBL" id="JAPDMZ010000101">
    <property type="protein sequence ID" value="KAK0550004.1"/>
    <property type="molecule type" value="Genomic_DNA"/>
</dbReference>
<keyword evidence="5" id="KW-1185">Reference proteome</keyword>
<evidence type="ECO:0000313" key="4">
    <source>
        <dbReference type="EMBL" id="KAK0550004.1"/>
    </source>
</evidence>
<dbReference type="InterPro" id="IPR045297">
    <property type="entry name" value="Complex1_LYR_LYRM4"/>
</dbReference>
<proteinExistence type="inferred from homology"/>
<evidence type="ECO:0000256" key="2">
    <source>
        <dbReference type="SAM" id="MobiDB-lite"/>
    </source>
</evidence>
<feature type="domain" description="Complex 1 LYR protein" evidence="3">
    <location>
        <begin position="10"/>
        <end position="44"/>
    </location>
</feature>
<dbReference type="GO" id="GO:0005739">
    <property type="term" value="C:mitochondrion"/>
    <property type="evidence" value="ECO:0007669"/>
    <property type="project" value="TreeGrafter"/>
</dbReference>
<accession>A0AAN6GNB5</accession>
<evidence type="ECO:0000256" key="1">
    <source>
        <dbReference type="ARBA" id="ARBA00009508"/>
    </source>
</evidence>
<dbReference type="InterPro" id="IPR051522">
    <property type="entry name" value="ISC_assembly_LYR"/>
</dbReference>
<dbReference type="Proteomes" id="UP001176517">
    <property type="component" value="Unassembled WGS sequence"/>
</dbReference>
<sequence length="154" mass="16600">MSSSGPTRTQILRLYRRYLSTAQSFSSYNFRTYFLRRSRDMFRSALLPPAQAATTSPFSKAANVTAPAVPTALVHASSSTPQPSPPPSQDQGTAEERVKAFYERAEKELDVLRRAAILNRLYQGEKLVVEQPRIIVGGGGAGAEAGTGGAGQPL</sequence>
<dbReference type="AlphaFoldDB" id="A0AAN6GNB5"/>
<dbReference type="GO" id="GO:0016226">
    <property type="term" value="P:iron-sulfur cluster assembly"/>
    <property type="evidence" value="ECO:0007669"/>
    <property type="project" value="InterPro"/>
</dbReference>
<dbReference type="PANTHER" id="PTHR13166">
    <property type="entry name" value="PROTEIN C6ORF149"/>
    <property type="match status" value="1"/>
</dbReference>
<name>A0AAN6GNB5_9BASI</name>